<feature type="active site" description="Charge relay system" evidence="17">
    <location>
        <position position="709"/>
    </location>
</feature>
<evidence type="ECO:0000256" key="8">
    <source>
        <dbReference type="ARBA" id="ARBA00022670"/>
    </source>
</evidence>
<feature type="domain" description="VWFA" evidence="20">
    <location>
        <begin position="271"/>
        <end position="470"/>
    </location>
</feature>
<comment type="cofactor">
    <cofactor evidence="1">
        <name>Mn(2+)</name>
        <dbReference type="ChEBI" id="CHEBI:29035"/>
    </cofactor>
</comment>
<dbReference type="PANTHER" id="PTHR46393:SF8">
    <property type="entry name" value="COMPLEMENT C2"/>
    <property type="match status" value="1"/>
</dbReference>
<dbReference type="GO" id="GO:0045087">
    <property type="term" value="P:innate immune response"/>
    <property type="evidence" value="ECO:0007669"/>
    <property type="project" value="UniProtKB-KW"/>
</dbReference>
<organism evidence="23 24">
    <name type="scientific">Lepisosteus oculatus</name>
    <name type="common">Spotted gar</name>
    <dbReference type="NCBI Taxonomy" id="7918"/>
    <lineage>
        <taxon>Eukaryota</taxon>
        <taxon>Metazoa</taxon>
        <taxon>Chordata</taxon>
        <taxon>Craniata</taxon>
        <taxon>Vertebrata</taxon>
        <taxon>Euteleostomi</taxon>
        <taxon>Actinopterygii</taxon>
        <taxon>Neopterygii</taxon>
        <taxon>Holostei</taxon>
        <taxon>Semionotiformes</taxon>
        <taxon>Lepisosteidae</taxon>
        <taxon>Lepisosteus</taxon>
    </lineage>
</organism>
<accession>W5MHM6</accession>
<dbReference type="Gene3D" id="2.10.70.10">
    <property type="entry name" value="Complement Module, domain 1"/>
    <property type="match status" value="3"/>
</dbReference>
<feature type="domain" description="Sushi" evidence="22">
    <location>
        <begin position="165"/>
        <end position="222"/>
    </location>
</feature>
<dbReference type="InterPro" id="IPR035976">
    <property type="entry name" value="Sushi/SCR/CCP_sf"/>
</dbReference>
<feature type="signal peptide" evidence="19">
    <location>
        <begin position="1"/>
        <end position="21"/>
    </location>
</feature>
<dbReference type="SMART" id="SM00032">
    <property type="entry name" value="CCP"/>
    <property type="match status" value="3"/>
</dbReference>
<keyword evidence="8" id="KW-0645">Protease</keyword>
<evidence type="ECO:0000259" key="20">
    <source>
        <dbReference type="PROSITE" id="PS50234"/>
    </source>
</evidence>
<dbReference type="GO" id="GO:0009986">
    <property type="term" value="C:cell surface"/>
    <property type="evidence" value="ECO:0007669"/>
    <property type="project" value="UniProtKB-SubCell"/>
</dbReference>
<dbReference type="PROSITE" id="PS50923">
    <property type="entry name" value="SUSHI"/>
    <property type="match status" value="3"/>
</dbReference>
<dbReference type="InterPro" id="IPR018114">
    <property type="entry name" value="TRYPSIN_HIS"/>
</dbReference>
<evidence type="ECO:0000256" key="5">
    <source>
        <dbReference type="ARBA" id="ARBA00022525"/>
    </source>
</evidence>
<dbReference type="InterPro" id="IPR002035">
    <property type="entry name" value="VWF_A"/>
</dbReference>
<dbReference type="AlphaFoldDB" id="W5MHM6"/>
<reference evidence="24" key="1">
    <citation type="submission" date="2011-12" db="EMBL/GenBank/DDBJ databases">
        <title>The Draft Genome of Lepisosteus oculatus.</title>
        <authorList>
            <consortium name="The Broad Institute Genome Assembly &amp; Analysis Group"/>
            <consortium name="Computational R&amp;D Group"/>
            <consortium name="and Sequencing Platform"/>
            <person name="Di Palma F."/>
            <person name="Alfoldi J."/>
            <person name="Johnson J."/>
            <person name="Berlin A."/>
            <person name="Gnerre S."/>
            <person name="Jaffe D."/>
            <person name="MacCallum I."/>
            <person name="Young S."/>
            <person name="Walker B.J."/>
            <person name="Lander E.S."/>
            <person name="Lindblad-Toh K."/>
        </authorList>
    </citation>
    <scope>NUCLEOTIDE SEQUENCE [LARGE SCALE GENOMIC DNA]</scope>
</reference>
<dbReference type="Gene3D" id="3.40.50.410">
    <property type="entry name" value="von Willebrand factor, type A domain"/>
    <property type="match status" value="1"/>
</dbReference>
<keyword evidence="7 18" id="KW-0768">Sushi</keyword>
<keyword evidence="6" id="KW-0399">Innate immunity</keyword>
<dbReference type="GeneTree" id="ENSGT00940000158605"/>
<comment type="subcellular location">
    <subcellularLocation>
        <location evidence="3">Cell surface</location>
    </subcellularLocation>
    <subcellularLocation>
        <location evidence="4">Secreted</location>
    </subcellularLocation>
</comment>
<evidence type="ECO:0000256" key="15">
    <source>
        <dbReference type="ARBA" id="ARBA00023180"/>
    </source>
</evidence>
<keyword evidence="14 18" id="KW-1015">Disulfide bond</keyword>
<evidence type="ECO:0000256" key="2">
    <source>
        <dbReference type="ARBA" id="ARBA00001946"/>
    </source>
</evidence>
<dbReference type="PIRSF" id="PIRSF001154">
    <property type="entry name" value="Compl_C2_B"/>
    <property type="match status" value="1"/>
</dbReference>
<dbReference type="PROSITE" id="PS50234">
    <property type="entry name" value="VWFA"/>
    <property type="match status" value="1"/>
</dbReference>
<dbReference type="Pfam" id="PF00092">
    <property type="entry name" value="VWA"/>
    <property type="match status" value="1"/>
</dbReference>
<evidence type="ECO:0000256" key="6">
    <source>
        <dbReference type="ARBA" id="ARBA00022588"/>
    </source>
</evidence>
<keyword evidence="11" id="KW-0378">Hydrolase</keyword>
<evidence type="ECO:0000256" key="14">
    <source>
        <dbReference type="ARBA" id="ARBA00023157"/>
    </source>
</evidence>
<evidence type="ECO:0000256" key="17">
    <source>
        <dbReference type="PIRSR" id="PIRSR001154-1"/>
    </source>
</evidence>
<name>W5MHM6_LEPOC</name>
<evidence type="ECO:0000313" key="24">
    <source>
        <dbReference type="Proteomes" id="UP000018468"/>
    </source>
</evidence>
<dbReference type="KEGG" id="loc:102694189"/>
<evidence type="ECO:0000259" key="22">
    <source>
        <dbReference type="PROSITE" id="PS50923"/>
    </source>
</evidence>
<dbReference type="SMART" id="SM00327">
    <property type="entry name" value="VWA"/>
    <property type="match status" value="1"/>
</dbReference>
<dbReference type="GO" id="GO:0005576">
    <property type="term" value="C:extracellular region"/>
    <property type="evidence" value="ECO:0007669"/>
    <property type="project" value="UniProtKB-SubCell"/>
</dbReference>
<evidence type="ECO:0000256" key="7">
    <source>
        <dbReference type="ARBA" id="ARBA00022659"/>
    </source>
</evidence>
<evidence type="ECO:0000256" key="4">
    <source>
        <dbReference type="ARBA" id="ARBA00004613"/>
    </source>
</evidence>
<proteinExistence type="predicted"/>
<dbReference type="InterPro" id="IPR009003">
    <property type="entry name" value="Peptidase_S1_PA"/>
</dbReference>
<keyword evidence="15" id="KW-0325">Glycoprotein</keyword>
<evidence type="ECO:0000313" key="23">
    <source>
        <dbReference type="Ensembl" id="ENSLOCP00000007885.1"/>
    </source>
</evidence>
<dbReference type="Pfam" id="PF00084">
    <property type="entry name" value="Sushi"/>
    <property type="match status" value="3"/>
</dbReference>
<feature type="chain" id="PRO_5004866147" description="C3/C5 convertase" evidence="19">
    <location>
        <begin position="22"/>
        <end position="727"/>
    </location>
</feature>
<dbReference type="PANTHER" id="PTHR46393">
    <property type="entry name" value="SUSHI DOMAIN-CONTAINING PROTEIN"/>
    <property type="match status" value="1"/>
</dbReference>
<dbReference type="GO" id="GO:0006956">
    <property type="term" value="P:complement activation"/>
    <property type="evidence" value="ECO:0007669"/>
    <property type="project" value="InterPro"/>
</dbReference>
<evidence type="ECO:0000256" key="10">
    <source>
        <dbReference type="ARBA" id="ARBA00022737"/>
    </source>
</evidence>
<feature type="domain" description="Sushi" evidence="22">
    <location>
        <begin position="35"/>
        <end position="94"/>
    </location>
</feature>
<reference evidence="23" key="2">
    <citation type="submission" date="2025-08" db="UniProtKB">
        <authorList>
            <consortium name="Ensembl"/>
        </authorList>
    </citation>
    <scope>IDENTIFICATION</scope>
</reference>
<evidence type="ECO:0000256" key="9">
    <source>
        <dbReference type="ARBA" id="ARBA00022729"/>
    </source>
</evidence>
<dbReference type="PRINTS" id="PR00722">
    <property type="entry name" value="CHYMOTRYPSIN"/>
</dbReference>
<dbReference type="SUPFAM" id="SSF50494">
    <property type="entry name" value="Trypsin-like serine proteases"/>
    <property type="match status" value="1"/>
</dbReference>
<dbReference type="Pfam" id="PF00089">
    <property type="entry name" value="Trypsin"/>
    <property type="match status" value="1"/>
</dbReference>
<dbReference type="InterPro" id="IPR000436">
    <property type="entry name" value="Sushi_SCR_CCP_dom"/>
</dbReference>
<feature type="disulfide bond" evidence="18">
    <location>
        <begin position="193"/>
        <end position="220"/>
    </location>
</feature>
<keyword evidence="5" id="KW-0964">Secreted</keyword>
<evidence type="ECO:0000256" key="11">
    <source>
        <dbReference type="ARBA" id="ARBA00022801"/>
    </source>
</evidence>
<keyword evidence="9 19" id="KW-0732">Signal</keyword>
<keyword evidence="10" id="KW-0677">Repeat</keyword>
<evidence type="ECO:0000256" key="19">
    <source>
        <dbReference type="SAM" id="SignalP"/>
    </source>
</evidence>
<dbReference type="PROSITE" id="PS00134">
    <property type="entry name" value="TRYPSIN_HIS"/>
    <property type="match status" value="1"/>
</dbReference>
<dbReference type="OrthoDB" id="6127264at2759"/>
<keyword evidence="13" id="KW-0391">Immunity</keyword>
<feature type="active site" description="Charge relay system" evidence="17">
    <location>
        <position position="581"/>
    </location>
</feature>
<comment type="caution">
    <text evidence="18">Lacks conserved residue(s) required for the propagation of feature annotation.</text>
</comment>
<dbReference type="InterPro" id="IPR036465">
    <property type="entry name" value="vWFA_dom_sf"/>
</dbReference>
<sequence>MRTQVCAVAVVLALTFAVGKTEEAPEGEDDDVEAKGCPQAEAIEGGRVSYSQGGSVGSELTYHCDEGWYPYPVRQRVCDAEGAWSTMRLPSGRSTTRAICKEVQCPAQLQLDNGVFSPRKLWFRPGESQQFWCQEGFKLYGSEVRNCTSGGDWTGSTPVCDDRVEDCVNPGAPPGSLRSGSRFRVGETVQYRCHQGLELLGSSDRVCLSARVWSGSEPRCLALFSFDSPAVVATALGASLSAVMDLSYIQDKKGTGSFGRTIRIEDDGKLNVYILLDTSGSINPKYFDEAKDAVLTLIRKLDSYEVEQKYEVISYASQAKEIVSILDPESNNVEYVIDKLYEFKYTAHGDKTGTNLHAALNMVYRNMGFLKENKGSKFNQTRHVILIVSDGHSNTGGSPKSVLNKIRSLLGIHMPSLDNTNEDYLDIYVFGVGDKVNKRELNSIASQKRDEEHLFILKGPEELGKVFDQMISDSAVTMCGVAQESEAQLEELKVGYVNPWHVEVKTVSIEKKENCRGTILTQSWILTAAHCFTQDMVEEPKKVSILFNASTSDVATAIVLHPQYDIQGLLHKKVKEFYDYDVALVKVKNKIGFSERSRPVCLPCTVPSARALKIKANSTCDEHLKALFRTEEIPANFLTKAEQLTEKKQVERKQTHIQYGSRRPACIEKAKVALEPDSTADVSEFVTDRFLCTGGSSSYKDSIACKGDSGGALFVQQKRRYFQVCEN</sequence>
<keyword evidence="24" id="KW-1185">Reference proteome</keyword>
<feature type="disulfide bond" evidence="18">
    <location>
        <begin position="133"/>
        <end position="160"/>
    </location>
</feature>
<evidence type="ECO:0000256" key="13">
    <source>
        <dbReference type="ARBA" id="ARBA00022859"/>
    </source>
</evidence>
<dbReference type="SUPFAM" id="SSF57535">
    <property type="entry name" value="Complement control module/SCR domain"/>
    <property type="match status" value="3"/>
</dbReference>
<evidence type="ECO:0000256" key="16">
    <source>
        <dbReference type="ARBA" id="ARBA00029636"/>
    </source>
</evidence>
<feature type="active site" description="Charge relay system" evidence="17">
    <location>
        <position position="530"/>
    </location>
</feature>
<reference evidence="23" key="3">
    <citation type="submission" date="2025-09" db="UniProtKB">
        <authorList>
            <consortium name="Ensembl"/>
        </authorList>
    </citation>
    <scope>IDENTIFICATION</scope>
</reference>
<dbReference type="InterPro" id="IPR001314">
    <property type="entry name" value="Peptidase_S1A"/>
</dbReference>
<comment type="cofactor">
    <cofactor evidence="2">
        <name>Mg(2+)</name>
        <dbReference type="ChEBI" id="CHEBI:18420"/>
    </cofactor>
</comment>
<dbReference type="SUPFAM" id="SSF53300">
    <property type="entry name" value="vWA-like"/>
    <property type="match status" value="1"/>
</dbReference>
<protein>
    <recommendedName>
        <fullName evidence="16">C3/C5 convertase</fullName>
    </recommendedName>
</protein>
<dbReference type="InterPro" id="IPR011360">
    <property type="entry name" value="Compl_C2_B"/>
</dbReference>
<dbReference type="PROSITE" id="PS50240">
    <property type="entry name" value="TRYPSIN_DOM"/>
    <property type="match status" value="1"/>
</dbReference>
<dbReference type="CDD" id="cd00033">
    <property type="entry name" value="CCP"/>
    <property type="match status" value="3"/>
</dbReference>
<evidence type="ECO:0000256" key="1">
    <source>
        <dbReference type="ARBA" id="ARBA00001936"/>
    </source>
</evidence>
<evidence type="ECO:0000256" key="3">
    <source>
        <dbReference type="ARBA" id="ARBA00004241"/>
    </source>
</evidence>
<evidence type="ECO:0000256" key="12">
    <source>
        <dbReference type="ARBA" id="ARBA00022825"/>
    </source>
</evidence>
<dbReference type="GO" id="GO:0006508">
    <property type="term" value="P:proteolysis"/>
    <property type="evidence" value="ECO:0007669"/>
    <property type="project" value="UniProtKB-KW"/>
</dbReference>
<dbReference type="EMBL" id="AHAT01018383">
    <property type="status" value="NOT_ANNOTATED_CDS"/>
    <property type="molecule type" value="Genomic_DNA"/>
</dbReference>
<evidence type="ECO:0000256" key="18">
    <source>
        <dbReference type="PROSITE-ProRule" id="PRU00302"/>
    </source>
</evidence>
<dbReference type="Ensembl" id="ENSLOCT00000007895.1">
    <property type="protein sequence ID" value="ENSLOCP00000007885.1"/>
    <property type="gene ID" value="ENSLOCG00000006515.1"/>
</dbReference>
<dbReference type="Gene3D" id="2.40.10.120">
    <property type="match status" value="1"/>
</dbReference>
<feature type="domain" description="Peptidase S1" evidence="21">
    <location>
        <begin position="499"/>
        <end position="727"/>
    </location>
</feature>
<evidence type="ECO:0000259" key="21">
    <source>
        <dbReference type="PROSITE" id="PS50240"/>
    </source>
</evidence>
<dbReference type="Bgee" id="ENSLOCG00000006515">
    <property type="expression patterns" value="Expressed in liver and 12 other cell types or tissues"/>
</dbReference>
<feature type="domain" description="Sushi" evidence="22">
    <location>
        <begin position="103"/>
        <end position="162"/>
    </location>
</feature>
<dbReference type="Proteomes" id="UP000018468">
    <property type="component" value="Linkage group LG26"/>
</dbReference>
<dbReference type="SMART" id="SM00020">
    <property type="entry name" value="Tryp_SPc"/>
    <property type="match status" value="1"/>
</dbReference>
<dbReference type="InterPro" id="IPR001254">
    <property type="entry name" value="Trypsin_dom"/>
</dbReference>
<keyword evidence="12" id="KW-0720">Serine protease</keyword>
<dbReference type="GO" id="GO:0004252">
    <property type="term" value="F:serine-type endopeptidase activity"/>
    <property type="evidence" value="ECO:0007669"/>
    <property type="project" value="InterPro"/>
</dbReference>